<evidence type="ECO:0000256" key="1">
    <source>
        <dbReference type="SAM" id="MobiDB-lite"/>
    </source>
</evidence>
<feature type="compositionally biased region" description="Polar residues" evidence="1">
    <location>
        <begin position="101"/>
        <end position="127"/>
    </location>
</feature>
<evidence type="ECO:0000313" key="2">
    <source>
        <dbReference type="EMBL" id="KAG0466891.1"/>
    </source>
</evidence>
<dbReference type="OrthoDB" id="2498029at2759"/>
<keyword evidence="3" id="KW-1185">Reference proteome</keyword>
<feature type="compositionally biased region" description="Polar residues" evidence="1">
    <location>
        <begin position="80"/>
        <end position="89"/>
    </location>
</feature>
<protein>
    <submittedName>
        <fullName evidence="2">Uncharacterized protein</fullName>
    </submittedName>
</protein>
<gene>
    <name evidence="2" type="ORF">HPP92_018471</name>
</gene>
<sequence length="179" mass="19523">MEDENSREVYGLIKKLNIAPGTKKIAKASTSVFDSLVSQSSNSSSKSSFLNRASNSLPACQRQGSISVKAFIFGRDDSNSRNSYSTSENVADVAQKESSSRSDVTNKSNNPQRKTSTAKTMVQPGTQATSLFDILRQSSKQFDRKLESKGSDGSHVVTETQVAHQFSAFKVRRPAKMNS</sequence>
<dbReference type="EMBL" id="JADCNL010000009">
    <property type="protein sequence ID" value="KAG0466891.1"/>
    <property type="molecule type" value="Genomic_DNA"/>
</dbReference>
<feature type="region of interest" description="Disordered" evidence="1">
    <location>
        <begin position="76"/>
        <end position="127"/>
    </location>
</feature>
<reference evidence="2 3" key="1">
    <citation type="journal article" date="2020" name="Nat. Food">
        <title>A phased Vanilla planifolia genome enables genetic improvement of flavour and production.</title>
        <authorList>
            <person name="Hasing T."/>
            <person name="Tang H."/>
            <person name="Brym M."/>
            <person name="Khazi F."/>
            <person name="Huang T."/>
            <person name="Chambers A.H."/>
        </authorList>
    </citation>
    <scope>NUCLEOTIDE SEQUENCE [LARGE SCALE GENOMIC DNA]</scope>
    <source>
        <tissue evidence="2">Leaf</tissue>
    </source>
</reference>
<proteinExistence type="predicted"/>
<name>A0A835Q9Y7_VANPL</name>
<dbReference type="AlphaFoldDB" id="A0A835Q9Y7"/>
<feature type="compositionally biased region" description="Low complexity" evidence="1">
    <location>
        <begin position="37"/>
        <end position="56"/>
    </location>
</feature>
<accession>A0A835Q9Y7</accession>
<comment type="caution">
    <text evidence="2">The sequence shown here is derived from an EMBL/GenBank/DDBJ whole genome shotgun (WGS) entry which is preliminary data.</text>
</comment>
<dbReference type="PANTHER" id="PTHR36005">
    <property type="entry name" value="DNA LIGASE-LIKE PROTEIN"/>
    <property type="match status" value="1"/>
</dbReference>
<dbReference type="Proteomes" id="UP000636800">
    <property type="component" value="Unassembled WGS sequence"/>
</dbReference>
<organism evidence="2 3">
    <name type="scientific">Vanilla planifolia</name>
    <name type="common">Vanilla</name>
    <dbReference type="NCBI Taxonomy" id="51239"/>
    <lineage>
        <taxon>Eukaryota</taxon>
        <taxon>Viridiplantae</taxon>
        <taxon>Streptophyta</taxon>
        <taxon>Embryophyta</taxon>
        <taxon>Tracheophyta</taxon>
        <taxon>Spermatophyta</taxon>
        <taxon>Magnoliopsida</taxon>
        <taxon>Liliopsida</taxon>
        <taxon>Asparagales</taxon>
        <taxon>Orchidaceae</taxon>
        <taxon>Vanilloideae</taxon>
        <taxon>Vanilleae</taxon>
        <taxon>Vanilla</taxon>
    </lineage>
</organism>
<dbReference type="PANTHER" id="PTHR36005:SF1">
    <property type="entry name" value="DNA LIGASE-LIKE PROTEIN"/>
    <property type="match status" value="1"/>
</dbReference>
<feature type="region of interest" description="Disordered" evidence="1">
    <location>
        <begin position="37"/>
        <end position="59"/>
    </location>
</feature>
<evidence type="ECO:0000313" key="3">
    <source>
        <dbReference type="Proteomes" id="UP000636800"/>
    </source>
</evidence>